<dbReference type="GO" id="GO:0003700">
    <property type="term" value="F:DNA-binding transcription factor activity"/>
    <property type="evidence" value="ECO:0007669"/>
    <property type="project" value="UniProtKB-ARBA"/>
</dbReference>
<dbReference type="AlphaFoldDB" id="A0AAV7J9H2"/>
<feature type="compositionally biased region" description="Polar residues" evidence="9">
    <location>
        <begin position="415"/>
        <end position="432"/>
    </location>
</feature>
<dbReference type="PANTHER" id="PTHR33215:SF13">
    <property type="entry name" value="PROTEIN DISTAL ANTENNA"/>
    <property type="match status" value="1"/>
</dbReference>
<dbReference type="PROSITE" id="PS50960">
    <property type="entry name" value="HTH_PSQ"/>
    <property type="match status" value="1"/>
</dbReference>
<gene>
    <name evidence="11" type="ORF">KQX54_021733</name>
</gene>
<keyword evidence="6" id="KW-0804">Transcription</keyword>
<keyword evidence="2" id="KW-0217">Developmental protein</keyword>
<feature type="compositionally biased region" description="Polar residues" evidence="9">
    <location>
        <begin position="264"/>
        <end position="285"/>
    </location>
</feature>
<dbReference type="GO" id="GO:0021556">
    <property type="term" value="P:central nervous system formation"/>
    <property type="evidence" value="ECO:0007669"/>
    <property type="project" value="UniProtKB-ARBA"/>
</dbReference>
<evidence type="ECO:0000256" key="5">
    <source>
        <dbReference type="ARBA" id="ARBA00023125"/>
    </source>
</evidence>
<feature type="compositionally biased region" description="Basic and acidic residues" evidence="9">
    <location>
        <begin position="248"/>
        <end position="258"/>
    </location>
</feature>
<sequence length="521" mass="57603">MKGDTARPGKRPLRSLSTAEKIEAIQRVHEGESKASVARDIGVPESTLRGWCKSEEKIRGLARNSPPSDIEAKSPLSVASNSAPAVSTDAFYGDEVPAAKKLKTDHQRRISNSYGVKENLENDASRVSDLDYMKLFNTLSQSGFANPNQIALLQQFNLGYNVNNFNQPLLDFAKMVSGPTPNGLSASLVENGLQYTRNSKNSNRHSIGVATPIQRNDQRNDYHALNYGRKSLPSAAEAPSLGSMSPRKSPEMGRESKSKIRNPAPSQARNYSNNYHRQSNNINDYSSVASSNNNNNNINAAVRDHIKINRNNYSNFNHLNEPLWDYKMAQQQAIDLATNCDKDGEASFFSWYIHSIVESHRTGTTPAASTAAIPTPVSTTTTATFSPVVTQAKQANNFNSKNRAILDQILHNNNNTGNVKTSVNATAVNSNENSRDGAEEDDDEENKPTTKLEAIEHGIKFLSFLNKTESPSVTMVDIMRFARLLQKVQTQDFKIKRTKLRKNSTVIQYTSESSVTSENNE</sequence>
<feature type="domain" description="HTH psq-type" evidence="10">
    <location>
        <begin position="7"/>
        <end position="58"/>
    </location>
</feature>
<evidence type="ECO:0000256" key="8">
    <source>
        <dbReference type="PROSITE-ProRule" id="PRU00320"/>
    </source>
</evidence>
<evidence type="ECO:0000256" key="3">
    <source>
        <dbReference type="ARBA" id="ARBA00022553"/>
    </source>
</evidence>
<evidence type="ECO:0000259" key="10">
    <source>
        <dbReference type="PROSITE" id="PS50960"/>
    </source>
</evidence>
<dbReference type="SUPFAM" id="SSF46689">
    <property type="entry name" value="Homeodomain-like"/>
    <property type="match status" value="1"/>
</dbReference>
<dbReference type="InterPro" id="IPR007889">
    <property type="entry name" value="HTH_Psq"/>
</dbReference>
<evidence type="ECO:0000256" key="6">
    <source>
        <dbReference type="ARBA" id="ARBA00023163"/>
    </source>
</evidence>
<keyword evidence="5 8" id="KW-0238">DNA-binding</keyword>
<dbReference type="InterPro" id="IPR051839">
    <property type="entry name" value="RD_transcriptional_regulator"/>
</dbReference>
<dbReference type="Gene3D" id="1.10.10.10">
    <property type="entry name" value="Winged helix-like DNA-binding domain superfamily/Winged helix DNA-binding domain"/>
    <property type="match status" value="1"/>
</dbReference>
<feature type="region of interest" description="Disordered" evidence="9">
    <location>
        <begin position="415"/>
        <end position="448"/>
    </location>
</feature>
<keyword evidence="7 8" id="KW-0539">Nucleus</keyword>
<protein>
    <recommendedName>
        <fullName evidence="10">HTH psq-type domain-containing protein</fullName>
    </recommendedName>
</protein>
<comment type="caution">
    <text evidence="11">The sequence shown here is derived from an EMBL/GenBank/DDBJ whole genome shotgun (WGS) entry which is preliminary data.</text>
</comment>
<evidence type="ECO:0000256" key="9">
    <source>
        <dbReference type="SAM" id="MobiDB-lite"/>
    </source>
</evidence>
<evidence type="ECO:0000256" key="1">
    <source>
        <dbReference type="ARBA" id="ARBA00004123"/>
    </source>
</evidence>
<keyword evidence="12" id="KW-1185">Reference proteome</keyword>
<name>A0AAV7J9H2_COTGL</name>
<dbReference type="InterPro" id="IPR009057">
    <property type="entry name" value="Homeodomain-like_sf"/>
</dbReference>
<evidence type="ECO:0000313" key="11">
    <source>
        <dbReference type="EMBL" id="KAH0569027.1"/>
    </source>
</evidence>
<dbReference type="GO" id="GO:0003677">
    <property type="term" value="F:DNA binding"/>
    <property type="evidence" value="ECO:0007669"/>
    <property type="project" value="UniProtKB-UniRule"/>
</dbReference>
<organism evidence="11 12">
    <name type="scientific">Cotesia glomerata</name>
    <name type="common">Lepidopteran parasitic wasp</name>
    <name type="synonym">Apanteles glomeratus</name>
    <dbReference type="NCBI Taxonomy" id="32391"/>
    <lineage>
        <taxon>Eukaryota</taxon>
        <taxon>Metazoa</taxon>
        <taxon>Ecdysozoa</taxon>
        <taxon>Arthropoda</taxon>
        <taxon>Hexapoda</taxon>
        <taxon>Insecta</taxon>
        <taxon>Pterygota</taxon>
        <taxon>Neoptera</taxon>
        <taxon>Endopterygota</taxon>
        <taxon>Hymenoptera</taxon>
        <taxon>Apocrita</taxon>
        <taxon>Ichneumonoidea</taxon>
        <taxon>Braconidae</taxon>
        <taxon>Microgastrinae</taxon>
        <taxon>Cotesia</taxon>
    </lineage>
</organism>
<dbReference type="FunFam" id="1.10.10.10:FF:000293">
    <property type="entry name" value="Tigger transposable element-derived protein 5"/>
    <property type="match status" value="1"/>
</dbReference>
<accession>A0AAV7J9H2</accession>
<evidence type="ECO:0000256" key="7">
    <source>
        <dbReference type="ARBA" id="ARBA00023242"/>
    </source>
</evidence>
<dbReference type="GO" id="GO:0007379">
    <property type="term" value="P:segment specification"/>
    <property type="evidence" value="ECO:0007669"/>
    <property type="project" value="UniProtKB-ARBA"/>
</dbReference>
<comment type="subcellular location">
    <subcellularLocation>
        <location evidence="1 8">Nucleus</location>
    </subcellularLocation>
</comment>
<dbReference type="Proteomes" id="UP000826195">
    <property type="component" value="Unassembled WGS sequence"/>
</dbReference>
<keyword evidence="3" id="KW-0597">Phosphoprotein</keyword>
<evidence type="ECO:0000256" key="4">
    <source>
        <dbReference type="ARBA" id="ARBA00023015"/>
    </source>
</evidence>
<evidence type="ECO:0000256" key="2">
    <source>
        <dbReference type="ARBA" id="ARBA00022473"/>
    </source>
</evidence>
<proteinExistence type="predicted"/>
<feature type="region of interest" description="Disordered" evidence="9">
    <location>
        <begin position="231"/>
        <end position="293"/>
    </location>
</feature>
<dbReference type="GO" id="GO:0007469">
    <property type="term" value="P:antennal development"/>
    <property type="evidence" value="ECO:0007669"/>
    <property type="project" value="UniProtKB-ARBA"/>
</dbReference>
<dbReference type="PANTHER" id="PTHR33215">
    <property type="entry name" value="PROTEIN DISTAL ANTENNA"/>
    <property type="match status" value="1"/>
</dbReference>
<dbReference type="GO" id="GO:0005634">
    <property type="term" value="C:nucleus"/>
    <property type="evidence" value="ECO:0007669"/>
    <property type="project" value="UniProtKB-SubCell"/>
</dbReference>
<evidence type="ECO:0000313" key="12">
    <source>
        <dbReference type="Proteomes" id="UP000826195"/>
    </source>
</evidence>
<reference evidence="11 12" key="1">
    <citation type="journal article" date="2021" name="J. Hered.">
        <title>A chromosome-level genome assembly of the parasitoid wasp, Cotesia glomerata (Hymenoptera: Braconidae).</title>
        <authorList>
            <person name="Pinto B.J."/>
            <person name="Weis J.J."/>
            <person name="Gamble T."/>
            <person name="Ode P.J."/>
            <person name="Paul R."/>
            <person name="Zaspel J.M."/>
        </authorList>
    </citation>
    <scope>NUCLEOTIDE SEQUENCE [LARGE SCALE GENOMIC DNA]</scope>
    <source>
        <strain evidence="11">CgM1</strain>
    </source>
</reference>
<dbReference type="GO" id="GO:0048749">
    <property type="term" value="P:compound eye development"/>
    <property type="evidence" value="ECO:0007669"/>
    <property type="project" value="UniProtKB-ARBA"/>
</dbReference>
<feature type="DNA-binding region" description="H-T-H motif" evidence="8">
    <location>
        <begin position="34"/>
        <end position="54"/>
    </location>
</feature>
<keyword evidence="4" id="KW-0805">Transcription regulation</keyword>
<dbReference type="EMBL" id="JAHXZJ010000001">
    <property type="protein sequence ID" value="KAH0569027.1"/>
    <property type="molecule type" value="Genomic_DNA"/>
</dbReference>
<feature type="region of interest" description="Disordered" evidence="9">
    <location>
        <begin position="197"/>
        <end position="219"/>
    </location>
</feature>
<dbReference type="InterPro" id="IPR036388">
    <property type="entry name" value="WH-like_DNA-bd_sf"/>
</dbReference>
<dbReference type="Pfam" id="PF04218">
    <property type="entry name" value="CENP-B_N"/>
    <property type="match status" value="1"/>
</dbReference>